<gene>
    <name evidence="1" type="ORF">CCACVL1_08986</name>
</gene>
<proteinExistence type="predicted"/>
<keyword evidence="2" id="KW-1185">Reference proteome</keyword>
<dbReference type="AlphaFoldDB" id="A0A1R3IY68"/>
<evidence type="ECO:0000313" key="2">
    <source>
        <dbReference type="Proteomes" id="UP000188268"/>
    </source>
</evidence>
<reference evidence="1 2" key="1">
    <citation type="submission" date="2013-09" db="EMBL/GenBank/DDBJ databases">
        <title>Corchorus capsularis genome sequencing.</title>
        <authorList>
            <person name="Alam M."/>
            <person name="Haque M.S."/>
            <person name="Islam M.S."/>
            <person name="Emdad E.M."/>
            <person name="Islam M.M."/>
            <person name="Ahmed B."/>
            <person name="Halim A."/>
            <person name="Hossen Q.M.M."/>
            <person name="Hossain M.Z."/>
            <person name="Ahmed R."/>
            <person name="Khan M.M."/>
            <person name="Islam R."/>
            <person name="Rashid M.M."/>
            <person name="Khan S.A."/>
            <person name="Rahman M.S."/>
            <person name="Alam M."/>
        </authorList>
    </citation>
    <scope>NUCLEOTIDE SEQUENCE [LARGE SCALE GENOMIC DNA]</scope>
    <source>
        <strain evidence="2">cv. CVL-1</strain>
        <tissue evidence="1">Whole seedling</tissue>
    </source>
</reference>
<dbReference type="EMBL" id="AWWV01009206">
    <property type="protein sequence ID" value="OMO87504.1"/>
    <property type="molecule type" value="Genomic_DNA"/>
</dbReference>
<dbReference type="Gramene" id="OMO87504">
    <property type="protein sequence ID" value="OMO87504"/>
    <property type="gene ID" value="CCACVL1_08986"/>
</dbReference>
<evidence type="ECO:0000313" key="1">
    <source>
        <dbReference type="EMBL" id="OMO87504.1"/>
    </source>
</evidence>
<sequence>MTPKGSRMALHSCILSALPMGGPTPLMLL</sequence>
<comment type="caution">
    <text evidence="1">The sequence shown here is derived from an EMBL/GenBank/DDBJ whole genome shotgun (WGS) entry which is preliminary data.</text>
</comment>
<protein>
    <submittedName>
        <fullName evidence="1">Uncharacterized protein</fullName>
    </submittedName>
</protein>
<accession>A0A1R3IY68</accession>
<dbReference type="Proteomes" id="UP000188268">
    <property type="component" value="Unassembled WGS sequence"/>
</dbReference>
<name>A0A1R3IY68_COCAP</name>
<organism evidence="1 2">
    <name type="scientific">Corchorus capsularis</name>
    <name type="common">Jute</name>
    <dbReference type="NCBI Taxonomy" id="210143"/>
    <lineage>
        <taxon>Eukaryota</taxon>
        <taxon>Viridiplantae</taxon>
        <taxon>Streptophyta</taxon>
        <taxon>Embryophyta</taxon>
        <taxon>Tracheophyta</taxon>
        <taxon>Spermatophyta</taxon>
        <taxon>Magnoliopsida</taxon>
        <taxon>eudicotyledons</taxon>
        <taxon>Gunneridae</taxon>
        <taxon>Pentapetalae</taxon>
        <taxon>rosids</taxon>
        <taxon>malvids</taxon>
        <taxon>Malvales</taxon>
        <taxon>Malvaceae</taxon>
        <taxon>Grewioideae</taxon>
        <taxon>Apeibeae</taxon>
        <taxon>Corchorus</taxon>
    </lineage>
</organism>